<keyword evidence="4" id="KW-0235">DNA replication</keyword>
<sequence>MLLGEVAEDKKCTSVVVVVDRAFGLRIRNPKVAPETLEAFCPGMDKVKLSDLNVRVGPSGEWVTMGVVVGKSESRRSANGNDYIVWRMSDLTFGVPSVKVLLFGECVRHYWKLQVGATLLLVGPQWAVPTDAKNEVLLKLFKSGQVVELGFCDDFGYCQARLAEGEHCKNAVNTSLCAFCPFHTQQRARQLSAARGALNCSFNLPPKKLRSLEEHSHFSDPTSVGVKTVAKAQTSDGKIFTKPSSVVQQRLESKTAEMKEKRWGELNKLVLEKPFCFGAKNLLLKQQKDKENLSPRRDASVPSPSSSQKSLQSMREFIRSQVLCELTAKERAKIKRAAEILKNVPAAKRPKQTNCNQTQNEIINKSGNGGFGGSFTDEQIRALLGKKSNHDNEAKKAELDQQNVYFDHRQIEEQIETNTTSLTELKNCKVVTCSSCAYTSHHQSAYCKTLGHEVRRHLADKRFFKCKKDAVQRNFTE</sequence>
<dbReference type="GO" id="GO:0003697">
    <property type="term" value="F:single-stranded DNA binding"/>
    <property type="evidence" value="ECO:0007669"/>
    <property type="project" value="InterPro"/>
</dbReference>
<keyword evidence="8" id="KW-0539">Nucleus</keyword>
<dbReference type="Proteomes" id="UP000050741">
    <property type="component" value="Unassembled WGS sequence"/>
</dbReference>
<name>A0A183CLD7_GLOPA</name>
<protein>
    <recommendedName>
        <fullName evidence="3">Protein MCM10 homolog</fullName>
    </recommendedName>
</protein>
<evidence type="ECO:0000313" key="11">
    <source>
        <dbReference type="Proteomes" id="UP000050741"/>
    </source>
</evidence>
<keyword evidence="11" id="KW-1185">Reference proteome</keyword>
<dbReference type="InterPro" id="IPR015408">
    <property type="entry name" value="Znf_Mcm10/DnaG"/>
</dbReference>
<comment type="similarity">
    <text evidence="2">Belongs to the MCM10 family.</text>
</comment>
<feature type="compositionally biased region" description="Basic and acidic residues" evidence="9">
    <location>
        <begin position="287"/>
        <end position="299"/>
    </location>
</feature>
<evidence type="ECO:0000256" key="7">
    <source>
        <dbReference type="ARBA" id="ARBA00022833"/>
    </source>
</evidence>
<evidence type="ECO:0000256" key="8">
    <source>
        <dbReference type="ARBA" id="ARBA00023242"/>
    </source>
</evidence>
<evidence type="ECO:0000256" key="4">
    <source>
        <dbReference type="ARBA" id="ARBA00022705"/>
    </source>
</evidence>
<evidence type="ECO:0000313" key="12">
    <source>
        <dbReference type="WBParaSite" id="GPLIN_001369300"/>
    </source>
</evidence>
<dbReference type="Pfam" id="PF22379">
    <property type="entry name" value="OB_MCM10"/>
    <property type="match status" value="1"/>
</dbReference>
<dbReference type="SMART" id="SM01280">
    <property type="entry name" value="Mcm10"/>
    <property type="match status" value="1"/>
</dbReference>
<dbReference type="Pfam" id="PF24863">
    <property type="entry name" value="zf-CCCH_Mcm10"/>
    <property type="match status" value="1"/>
</dbReference>
<dbReference type="GO" id="GO:0006270">
    <property type="term" value="P:DNA replication initiation"/>
    <property type="evidence" value="ECO:0007669"/>
    <property type="project" value="InterPro"/>
</dbReference>
<dbReference type="WBParaSite" id="GPLIN_001369300">
    <property type="protein sequence ID" value="GPLIN_001369300"/>
    <property type="gene ID" value="GPLIN_001369300"/>
</dbReference>
<dbReference type="Pfam" id="PF09329">
    <property type="entry name" value="zf-primase"/>
    <property type="match status" value="1"/>
</dbReference>
<keyword evidence="6" id="KW-0863">Zinc-finger</keyword>
<proteinExistence type="inferred from homology"/>
<evidence type="ECO:0000259" key="10">
    <source>
        <dbReference type="SMART" id="SM01280"/>
    </source>
</evidence>
<comment type="subcellular location">
    <subcellularLocation>
        <location evidence="1">Nucleus</location>
    </subcellularLocation>
</comment>
<organism evidence="11 12">
    <name type="scientific">Globodera pallida</name>
    <name type="common">Potato cyst nematode worm</name>
    <name type="synonym">Heterodera pallida</name>
    <dbReference type="NCBI Taxonomy" id="36090"/>
    <lineage>
        <taxon>Eukaryota</taxon>
        <taxon>Metazoa</taxon>
        <taxon>Ecdysozoa</taxon>
        <taxon>Nematoda</taxon>
        <taxon>Chromadorea</taxon>
        <taxon>Rhabditida</taxon>
        <taxon>Tylenchina</taxon>
        <taxon>Tylenchomorpha</taxon>
        <taxon>Tylenchoidea</taxon>
        <taxon>Heteroderidae</taxon>
        <taxon>Heteroderinae</taxon>
        <taxon>Globodera</taxon>
    </lineage>
</organism>
<feature type="compositionally biased region" description="Low complexity" evidence="9">
    <location>
        <begin position="300"/>
        <end position="312"/>
    </location>
</feature>
<dbReference type="InterPro" id="IPR012340">
    <property type="entry name" value="NA-bd_OB-fold"/>
</dbReference>
<keyword evidence="5" id="KW-0479">Metal-binding</keyword>
<reference evidence="11" key="1">
    <citation type="submission" date="2014-05" db="EMBL/GenBank/DDBJ databases">
        <title>The genome and life-stage specific transcriptomes of Globodera pallida elucidate key aspects of plant parasitism by a cyst nematode.</title>
        <authorList>
            <person name="Cotton J.A."/>
            <person name="Lilley C.J."/>
            <person name="Jones L.M."/>
            <person name="Kikuchi T."/>
            <person name="Reid A.J."/>
            <person name="Thorpe P."/>
            <person name="Tsai I.J."/>
            <person name="Beasley H."/>
            <person name="Blok V."/>
            <person name="Cock P.J.A."/>
            <person name="Van den Akker S.E."/>
            <person name="Holroyd N."/>
            <person name="Hunt M."/>
            <person name="Mantelin S."/>
            <person name="Naghra H."/>
            <person name="Pain A."/>
            <person name="Palomares-Rius J.E."/>
            <person name="Zarowiecki M."/>
            <person name="Berriman M."/>
            <person name="Jones J.T."/>
            <person name="Urwin P.E."/>
        </authorList>
    </citation>
    <scope>NUCLEOTIDE SEQUENCE [LARGE SCALE GENOMIC DNA]</scope>
    <source>
        <strain evidence="11">Lindley</strain>
    </source>
</reference>
<dbReference type="Gene3D" id="2.40.50.140">
    <property type="entry name" value="Nucleic acid-binding proteins"/>
    <property type="match status" value="1"/>
</dbReference>
<feature type="domain" description="Replication factor Mcm10 C-terminal" evidence="10">
    <location>
        <begin position="218"/>
        <end position="477"/>
    </location>
</feature>
<dbReference type="PANTHER" id="PTHR13454:SF11">
    <property type="entry name" value="PROTEIN MCM10 HOMOLOG"/>
    <property type="match status" value="1"/>
</dbReference>
<keyword evidence="7" id="KW-0862">Zinc</keyword>
<dbReference type="InterPro" id="IPR055065">
    <property type="entry name" value="OB_MCM10"/>
</dbReference>
<dbReference type="GO" id="GO:0003688">
    <property type="term" value="F:DNA replication origin binding"/>
    <property type="evidence" value="ECO:0007669"/>
    <property type="project" value="TreeGrafter"/>
</dbReference>
<evidence type="ECO:0000256" key="2">
    <source>
        <dbReference type="ARBA" id="ARBA00009679"/>
    </source>
</evidence>
<evidence type="ECO:0000256" key="9">
    <source>
        <dbReference type="SAM" id="MobiDB-lite"/>
    </source>
</evidence>
<dbReference type="InterPro" id="IPR040184">
    <property type="entry name" value="Mcm10"/>
</dbReference>
<evidence type="ECO:0000256" key="3">
    <source>
        <dbReference type="ARBA" id="ARBA00017770"/>
    </source>
</evidence>
<evidence type="ECO:0000256" key="6">
    <source>
        <dbReference type="ARBA" id="ARBA00022771"/>
    </source>
</evidence>
<dbReference type="InterPro" id="IPR015411">
    <property type="entry name" value="Rep_factor_Mcm10_C"/>
</dbReference>
<dbReference type="PANTHER" id="PTHR13454">
    <property type="entry name" value="PROTEIN MCM10 HOMOLOG"/>
    <property type="match status" value="1"/>
</dbReference>
<evidence type="ECO:0000256" key="1">
    <source>
        <dbReference type="ARBA" id="ARBA00004123"/>
    </source>
</evidence>
<dbReference type="GO" id="GO:0043596">
    <property type="term" value="C:nuclear replication fork"/>
    <property type="evidence" value="ECO:0007669"/>
    <property type="project" value="TreeGrafter"/>
</dbReference>
<reference evidence="12" key="2">
    <citation type="submission" date="2016-06" db="UniProtKB">
        <authorList>
            <consortium name="WormBaseParasite"/>
        </authorList>
    </citation>
    <scope>IDENTIFICATION</scope>
</reference>
<evidence type="ECO:0000256" key="5">
    <source>
        <dbReference type="ARBA" id="ARBA00022723"/>
    </source>
</evidence>
<dbReference type="AlphaFoldDB" id="A0A183CLD7"/>
<dbReference type="GO" id="GO:0008270">
    <property type="term" value="F:zinc ion binding"/>
    <property type="evidence" value="ECO:0007669"/>
    <property type="project" value="UniProtKB-KW"/>
</dbReference>
<accession>A0A183CLD7</accession>
<feature type="region of interest" description="Disordered" evidence="9">
    <location>
        <begin position="287"/>
        <end position="312"/>
    </location>
</feature>